<evidence type="ECO:0000313" key="3">
    <source>
        <dbReference type="Proteomes" id="UP001055149"/>
    </source>
</evidence>
<accession>A0ABQ5JJC7</accession>
<organism evidence="2 3">
    <name type="scientific">Ligilactobacillus pabuli</name>
    <dbReference type="NCBI Taxonomy" id="2886039"/>
    <lineage>
        <taxon>Bacteria</taxon>
        <taxon>Bacillati</taxon>
        <taxon>Bacillota</taxon>
        <taxon>Bacilli</taxon>
        <taxon>Lactobacillales</taxon>
        <taxon>Lactobacillaceae</taxon>
        <taxon>Ligilactobacillus</taxon>
    </lineage>
</organism>
<feature type="transmembrane region" description="Helical" evidence="1">
    <location>
        <begin position="24"/>
        <end position="41"/>
    </location>
</feature>
<proteinExistence type="predicted"/>
<name>A0ABQ5JJC7_9LACO</name>
<evidence type="ECO:0000256" key="1">
    <source>
        <dbReference type="SAM" id="Phobius"/>
    </source>
</evidence>
<reference evidence="2" key="1">
    <citation type="journal article" date="2022" name="Int. J. Syst. Evol. Microbiol.">
        <title>A novel species of lactic acid bacteria, Ligilactobacillus pabuli sp. nov., isolated from alfalfa silage.</title>
        <authorList>
            <person name="Tohno M."/>
            <person name="Tanizawa Y."/>
            <person name="Sawada H."/>
            <person name="Sakamoto M."/>
            <person name="Ohkuma M."/>
            <person name="Kobayashi H."/>
        </authorList>
    </citation>
    <scope>NUCLEOTIDE SEQUENCE</scope>
    <source>
        <strain evidence="2">AF129</strain>
    </source>
</reference>
<keyword evidence="1" id="KW-1133">Transmembrane helix</keyword>
<keyword evidence="1" id="KW-0472">Membrane</keyword>
<dbReference type="RefSeq" id="WP_244056139.1">
    <property type="nucleotide sequence ID" value="NZ_BQXH01000017.1"/>
</dbReference>
<comment type="caution">
    <text evidence="2">The sequence shown here is derived from an EMBL/GenBank/DDBJ whole genome shotgun (WGS) entry which is preliminary data.</text>
</comment>
<dbReference type="Proteomes" id="UP001055149">
    <property type="component" value="Unassembled WGS sequence"/>
</dbReference>
<dbReference type="EMBL" id="BQXH01000017">
    <property type="protein sequence ID" value="GKS82003.1"/>
    <property type="molecule type" value="Genomic_DNA"/>
</dbReference>
<gene>
    <name evidence="2" type="ORF">LPAF129_16890</name>
</gene>
<protein>
    <submittedName>
        <fullName evidence="2">Uncharacterized protein</fullName>
    </submittedName>
</protein>
<keyword evidence="3" id="KW-1185">Reference proteome</keyword>
<keyword evidence="1" id="KW-0812">Transmembrane</keyword>
<evidence type="ECO:0000313" key="2">
    <source>
        <dbReference type="EMBL" id="GKS82003.1"/>
    </source>
</evidence>
<sequence length="45" mass="5194">MKFFDVKTNKTPETLDIEINARRPFYVAVGIGLAVLIWRLASRDK</sequence>